<dbReference type="Proteomes" id="UP000644699">
    <property type="component" value="Unassembled WGS sequence"/>
</dbReference>
<keyword evidence="12" id="KW-1185">Reference proteome</keyword>
<dbReference type="SUPFAM" id="SSF52343">
    <property type="entry name" value="Ferredoxin reductase-like, C-terminal NADP-linked domain"/>
    <property type="match status" value="1"/>
</dbReference>
<gene>
    <name evidence="11" type="ORF">GCM10011390_44720</name>
</gene>
<dbReference type="GO" id="GO:0034599">
    <property type="term" value="P:cellular response to oxidative stress"/>
    <property type="evidence" value="ECO:0007669"/>
    <property type="project" value="TreeGrafter"/>
</dbReference>
<dbReference type="CDD" id="cd06195">
    <property type="entry name" value="FNR1"/>
    <property type="match status" value="1"/>
</dbReference>
<dbReference type="Pfam" id="PF00175">
    <property type="entry name" value="NAD_binding_1"/>
    <property type="match status" value="1"/>
</dbReference>
<dbReference type="AlphaFoldDB" id="A0A916ZZZ5"/>
<keyword evidence="8" id="KW-0560">Oxidoreductase</keyword>
<dbReference type="InterPro" id="IPR051930">
    <property type="entry name" value="FNR_type-1"/>
</dbReference>
<evidence type="ECO:0000256" key="7">
    <source>
        <dbReference type="ARBA" id="ARBA00022857"/>
    </source>
</evidence>
<dbReference type="EC" id="1.18.1.2" evidence="3"/>
<dbReference type="GO" id="GO:0004324">
    <property type="term" value="F:ferredoxin-NADP+ reductase activity"/>
    <property type="evidence" value="ECO:0007669"/>
    <property type="project" value="UniProtKB-EC"/>
</dbReference>
<comment type="similarity">
    <text evidence="2">Belongs to the ferredoxin--NADP reductase type 1 family.</text>
</comment>
<comment type="cofactor">
    <cofactor evidence="1">
        <name>FAD</name>
        <dbReference type="ChEBI" id="CHEBI:57692"/>
    </cofactor>
</comment>
<evidence type="ECO:0000256" key="5">
    <source>
        <dbReference type="ARBA" id="ARBA00022741"/>
    </source>
</evidence>
<evidence type="ECO:0000313" key="12">
    <source>
        <dbReference type="Proteomes" id="UP000644699"/>
    </source>
</evidence>
<evidence type="ECO:0000256" key="3">
    <source>
        <dbReference type="ARBA" id="ARBA00013223"/>
    </source>
</evidence>
<keyword evidence="5" id="KW-0547">Nucleotide-binding</keyword>
<dbReference type="Pfam" id="PF00970">
    <property type="entry name" value="FAD_binding_6"/>
    <property type="match status" value="1"/>
</dbReference>
<reference evidence="11" key="2">
    <citation type="submission" date="2020-09" db="EMBL/GenBank/DDBJ databases">
        <authorList>
            <person name="Sun Q."/>
            <person name="Zhou Y."/>
        </authorList>
    </citation>
    <scope>NUCLEOTIDE SEQUENCE</scope>
    <source>
        <strain evidence="11">CGMCC 1.15367</strain>
    </source>
</reference>
<evidence type="ECO:0000256" key="4">
    <source>
        <dbReference type="ARBA" id="ARBA00022630"/>
    </source>
</evidence>
<sequence length="288" mass="32253">MFRRTHRNEPEFQPMNAFANEALADAKPAFPIPAGVYAETVTEVRHYTDRLFRFRMTRPEGFRFRSGEFVMIGLPNAEKPVYRAYSIASPSWDEELEFFSIKVPDGPLTEHLQKIQPGDTVLMRKKATGTLVADALLPGKRLYLFSTGTGIAPFASVARDPDIYEKFETVVITHTCRQLDELTYGRELVDTILADELMGEFAAGKLHLHSTATREGPDKGERITTLIETGKLFADLGLPPFDPETDRAMICGSMEMLKDTAAMMERFGLVEGSNSNPGTYVVERAFVD</sequence>
<evidence type="ECO:0000256" key="8">
    <source>
        <dbReference type="ARBA" id="ARBA00023002"/>
    </source>
</evidence>
<dbReference type="GO" id="GO:0042167">
    <property type="term" value="P:heme catabolic process"/>
    <property type="evidence" value="ECO:0007669"/>
    <property type="project" value="TreeGrafter"/>
</dbReference>
<dbReference type="PANTHER" id="PTHR47878">
    <property type="entry name" value="OXIDOREDUCTASE FAD/NAD(P)-BINDING DOMAIN PROTEIN"/>
    <property type="match status" value="1"/>
</dbReference>
<keyword evidence="6" id="KW-0274">FAD</keyword>
<name>A0A916ZZZ5_9HYPH</name>
<dbReference type="Gene3D" id="3.40.50.80">
    <property type="entry name" value="Nucleotide-binding domain of ferredoxin-NADP reductase (FNR) module"/>
    <property type="match status" value="1"/>
</dbReference>
<evidence type="ECO:0000256" key="9">
    <source>
        <dbReference type="ARBA" id="ARBA00047776"/>
    </source>
</evidence>
<dbReference type="Gene3D" id="2.40.30.10">
    <property type="entry name" value="Translation factors"/>
    <property type="match status" value="1"/>
</dbReference>
<dbReference type="PROSITE" id="PS51384">
    <property type="entry name" value="FAD_FR"/>
    <property type="match status" value="1"/>
</dbReference>
<comment type="catalytic activity">
    <reaction evidence="9">
        <text>2 reduced [2Fe-2S]-[ferredoxin] + NADP(+) + H(+) = 2 oxidized [2Fe-2S]-[ferredoxin] + NADPH</text>
        <dbReference type="Rhea" id="RHEA:20125"/>
        <dbReference type="Rhea" id="RHEA-COMP:10000"/>
        <dbReference type="Rhea" id="RHEA-COMP:10001"/>
        <dbReference type="ChEBI" id="CHEBI:15378"/>
        <dbReference type="ChEBI" id="CHEBI:33737"/>
        <dbReference type="ChEBI" id="CHEBI:33738"/>
        <dbReference type="ChEBI" id="CHEBI:57783"/>
        <dbReference type="ChEBI" id="CHEBI:58349"/>
        <dbReference type="EC" id="1.18.1.2"/>
    </reaction>
</comment>
<dbReference type="InterPro" id="IPR017927">
    <property type="entry name" value="FAD-bd_FR_type"/>
</dbReference>
<evidence type="ECO:0000256" key="2">
    <source>
        <dbReference type="ARBA" id="ARBA00008312"/>
    </source>
</evidence>
<keyword evidence="7" id="KW-0521">NADP</keyword>
<dbReference type="InterPro" id="IPR017938">
    <property type="entry name" value="Riboflavin_synthase-like_b-brl"/>
</dbReference>
<feature type="domain" description="FAD-binding FR-type" evidence="10">
    <location>
        <begin position="34"/>
        <end position="134"/>
    </location>
</feature>
<dbReference type="InterPro" id="IPR039261">
    <property type="entry name" value="FNR_nucleotide-bd"/>
</dbReference>
<dbReference type="PANTHER" id="PTHR47878:SF1">
    <property type="entry name" value="FLAVODOXIN_FERREDOXIN--NADP REDUCTASE"/>
    <property type="match status" value="1"/>
</dbReference>
<dbReference type="InterPro" id="IPR033892">
    <property type="entry name" value="FNR_bac"/>
</dbReference>
<dbReference type="SUPFAM" id="SSF63380">
    <property type="entry name" value="Riboflavin synthase domain-like"/>
    <property type="match status" value="1"/>
</dbReference>
<dbReference type="EMBL" id="BMIQ01000009">
    <property type="protein sequence ID" value="GGE20502.1"/>
    <property type="molecule type" value="Genomic_DNA"/>
</dbReference>
<accession>A0A916ZZZ5</accession>
<evidence type="ECO:0000256" key="1">
    <source>
        <dbReference type="ARBA" id="ARBA00001974"/>
    </source>
</evidence>
<comment type="caution">
    <text evidence="11">The sequence shown here is derived from an EMBL/GenBank/DDBJ whole genome shotgun (WGS) entry which is preliminary data.</text>
</comment>
<proteinExistence type="inferred from homology"/>
<organism evidence="11 12">
    <name type="scientific">Aureimonas endophytica</name>
    <dbReference type="NCBI Taxonomy" id="2027858"/>
    <lineage>
        <taxon>Bacteria</taxon>
        <taxon>Pseudomonadati</taxon>
        <taxon>Pseudomonadota</taxon>
        <taxon>Alphaproteobacteria</taxon>
        <taxon>Hyphomicrobiales</taxon>
        <taxon>Aurantimonadaceae</taxon>
        <taxon>Aureimonas</taxon>
    </lineage>
</organism>
<keyword evidence="4" id="KW-0285">Flavoprotein</keyword>
<dbReference type="InterPro" id="IPR008333">
    <property type="entry name" value="Cbr1-like_FAD-bd_dom"/>
</dbReference>
<evidence type="ECO:0000259" key="10">
    <source>
        <dbReference type="PROSITE" id="PS51384"/>
    </source>
</evidence>
<reference evidence="11" key="1">
    <citation type="journal article" date="2014" name="Int. J. Syst. Evol. Microbiol.">
        <title>Complete genome sequence of Corynebacterium casei LMG S-19264T (=DSM 44701T), isolated from a smear-ripened cheese.</title>
        <authorList>
            <consortium name="US DOE Joint Genome Institute (JGI-PGF)"/>
            <person name="Walter F."/>
            <person name="Albersmeier A."/>
            <person name="Kalinowski J."/>
            <person name="Ruckert C."/>
        </authorList>
    </citation>
    <scope>NUCLEOTIDE SEQUENCE</scope>
    <source>
        <strain evidence="11">CGMCC 1.15367</strain>
    </source>
</reference>
<protein>
    <recommendedName>
        <fullName evidence="3">ferredoxin--NADP(+) reductase</fullName>
        <ecNumber evidence="3">1.18.1.2</ecNumber>
    </recommendedName>
</protein>
<dbReference type="InterPro" id="IPR001433">
    <property type="entry name" value="OxRdtase_FAD/NAD-bd"/>
</dbReference>
<evidence type="ECO:0000256" key="6">
    <source>
        <dbReference type="ARBA" id="ARBA00022827"/>
    </source>
</evidence>
<evidence type="ECO:0000313" key="11">
    <source>
        <dbReference type="EMBL" id="GGE20502.1"/>
    </source>
</evidence>